<dbReference type="InterPro" id="IPR029068">
    <property type="entry name" value="Glyas_Bleomycin-R_OHBP_Dase"/>
</dbReference>
<dbReference type="PANTHER" id="PTHR43279:SF1">
    <property type="entry name" value="CATECHOL-2,3-DIOXYGENASE"/>
    <property type="match status" value="1"/>
</dbReference>
<name>A0A202E480_9EURY</name>
<dbReference type="EMBL" id="MWPH01000005">
    <property type="protein sequence ID" value="OVE82988.1"/>
    <property type="molecule type" value="Genomic_DNA"/>
</dbReference>
<dbReference type="InterPro" id="IPR037523">
    <property type="entry name" value="VOC_core"/>
</dbReference>
<dbReference type="Proteomes" id="UP000196084">
    <property type="component" value="Unassembled WGS sequence"/>
</dbReference>
<accession>A0A202E480</accession>
<gene>
    <name evidence="2" type="ORF">B2G88_18565</name>
</gene>
<reference evidence="2 3" key="1">
    <citation type="submission" date="2017-02" db="EMBL/GenBank/DDBJ databases">
        <title>Natronthermophilus aegyptiacus gen. nov.,sp. nov., an aerobic, extremely halophilic alkalithermophilic archaeon isolated from the athalassohaline Wadi An Natrun, Egypt.</title>
        <authorList>
            <person name="Zhao B."/>
        </authorList>
    </citation>
    <scope>NUCLEOTIDE SEQUENCE [LARGE SCALE GENOMIC DNA]</scope>
    <source>
        <strain evidence="2 3">CGMCC 1.3597</strain>
    </source>
</reference>
<protein>
    <submittedName>
        <fullName evidence="2">Glyoxalase</fullName>
    </submittedName>
</protein>
<evidence type="ECO:0000313" key="2">
    <source>
        <dbReference type="EMBL" id="OVE82988.1"/>
    </source>
</evidence>
<keyword evidence="3" id="KW-1185">Reference proteome</keyword>
<dbReference type="InterPro" id="IPR004360">
    <property type="entry name" value="Glyas_Fos-R_dOase_dom"/>
</dbReference>
<dbReference type="Gene3D" id="3.10.180.10">
    <property type="entry name" value="2,3-Dihydroxybiphenyl 1,2-Dioxygenase, domain 1"/>
    <property type="match status" value="2"/>
</dbReference>
<proteinExistence type="predicted"/>
<sequence length="277" mass="30187">MTAEPLIPDRAQIRRVALVVTDLEEMVAFYRDVVGLTVRSQAKTTATLGTDEQPLLELRQDEDAPPRTREQAGLFHTAFKVPSRAALGGALERVRSEWDLDGASDHYVSEALYLTDPEKNGVEIYVDKPKDAWPRADDGSIQIGTIPLDIGVIGAQSDGSVAVPPETTVGHVHLEATSLQAAQSFYVETLGLTVQTAIRSAVFLAAGDYHHHLGVNTWTGRSQPTGGRGLSWFEIIVPDESIATVRQRLADTEDVVDHGEFLEISDPDGISIRIRTP</sequence>
<dbReference type="RefSeq" id="WP_054861933.1">
    <property type="nucleotide sequence ID" value="NZ_MWPH01000005.1"/>
</dbReference>
<dbReference type="Pfam" id="PF00903">
    <property type="entry name" value="Glyoxalase"/>
    <property type="match status" value="1"/>
</dbReference>
<evidence type="ECO:0000313" key="3">
    <source>
        <dbReference type="Proteomes" id="UP000196084"/>
    </source>
</evidence>
<dbReference type="OrthoDB" id="37941at2157"/>
<dbReference type="SUPFAM" id="SSF54593">
    <property type="entry name" value="Glyoxalase/Bleomycin resistance protein/Dihydroxybiphenyl dioxygenase"/>
    <property type="match status" value="2"/>
</dbReference>
<evidence type="ECO:0000259" key="1">
    <source>
        <dbReference type="PROSITE" id="PS51819"/>
    </source>
</evidence>
<dbReference type="AlphaFoldDB" id="A0A202E480"/>
<organism evidence="2 3">
    <name type="scientific">Natronolimnobius baerhuensis</name>
    <dbReference type="NCBI Taxonomy" id="253108"/>
    <lineage>
        <taxon>Archaea</taxon>
        <taxon>Methanobacteriati</taxon>
        <taxon>Methanobacteriota</taxon>
        <taxon>Stenosarchaea group</taxon>
        <taxon>Halobacteria</taxon>
        <taxon>Halobacteriales</taxon>
        <taxon>Natrialbaceae</taxon>
        <taxon>Natronolimnobius</taxon>
    </lineage>
</organism>
<dbReference type="PROSITE" id="PS51819">
    <property type="entry name" value="VOC"/>
    <property type="match status" value="1"/>
</dbReference>
<feature type="domain" description="VOC" evidence="1">
    <location>
        <begin position="12"/>
        <end position="127"/>
    </location>
</feature>
<dbReference type="PANTHER" id="PTHR43279">
    <property type="entry name" value="CATECHOL-2,3-DIOXYGENASE"/>
    <property type="match status" value="1"/>
</dbReference>
<comment type="caution">
    <text evidence="2">The sequence shown here is derived from an EMBL/GenBank/DDBJ whole genome shotgun (WGS) entry which is preliminary data.</text>
</comment>